<keyword evidence="1" id="KW-1133">Transmembrane helix</keyword>
<name>A0A845GHP5_9BURK</name>
<keyword evidence="1" id="KW-0812">Transmembrane</keyword>
<gene>
    <name evidence="2" type="ORF">GTP90_09560</name>
</gene>
<keyword evidence="1" id="KW-0472">Membrane</keyword>
<evidence type="ECO:0000313" key="3">
    <source>
        <dbReference type="Proteomes" id="UP000447355"/>
    </source>
</evidence>
<protein>
    <submittedName>
        <fullName evidence="2">Uncharacterized protein</fullName>
    </submittedName>
</protein>
<reference evidence="2" key="1">
    <citation type="submission" date="2019-12" db="EMBL/GenBank/DDBJ databases">
        <title>Novel species isolated from a subtropical stream in China.</title>
        <authorList>
            <person name="Lu H."/>
        </authorList>
    </citation>
    <scope>NUCLEOTIDE SEQUENCE [LARGE SCALE GENOMIC DNA]</scope>
    <source>
        <strain evidence="2">FT81W</strain>
    </source>
</reference>
<evidence type="ECO:0000313" key="2">
    <source>
        <dbReference type="EMBL" id="MYM94103.1"/>
    </source>
</evidence>
<accession>A0A845GHP5</accession>
<dbReference type="PROSITE" id="PS51257">
    <property type="entry name" value="PROKAR_LIPOPROTEIN"/>
    <property type="match status" value="1"/>
</dbReference>
<dbReference type="Proteomes" id="UP000447355">
    <property type="component" value="Unassembled WGS sequence"/>
</dbReference>
<feature type="transmembrane region" description="Helical" evidence="1">
    <location>
        <begin position="41"/>
        <end position="62"/>
    </location>
</feature>
<dbReference type="RefSeq" id="WP_161083288.1">
    <property type="nucleotide sequence ID" value="NZ_WWCX01000010.1"/>
</dbReference>
<dbReference type="AlphaFoldDB" id="A0A845GHP5"/>
<dbReference type="EMBL" id="WWCX01000010">
    <property type="protein sequence ID" value="MYM94103.1"/>
    <property type="molecule type" value="Genomic_DNA"/>
</dbReference>
<proteinExistence type="predicted"/>
<evidence type="ECO:0000256" key="1">
    <source>
        <dbReference type="SAM" id="Phobius"/>
    </source>
</evidence>
<organism evidence="2 3">
    <name type="scientific">Duganella vulcania</name>
    <dbReference type="NCBI Taxonomy" id="2692166"/>
    <lineage>
        <taxon>Bacteria</taxon>
        <taxon>Pseudomonadati</taxon>
        <taxon>Pseudomonadota</taxon>
        <taxon>Betaproteobacteria</taxon>
        <taxon>Burkholderiales</taxon>
        <taxon>Oxalobacteraceae</taxon>
        <taxon>Telluria group</taxon>
        <taxon>Duganella</taxon>
    </lineage>
</organism>
<comment type="caution">
    <text evidence="2">The sequence shown here is derived from an EMBL/GenBank/DDBJ whole genome shotgun (WGS) entry which is preliminary data.</text>
</comment>
<sequence length="181" mass="20396">MRKESVLLRSMKLPRREAWTFIVASTFGLGCLFVDDNKLGFGPVGVVGTAIFGMLMLILGLLHLLPERFLLYGVEMKDEGFFFHHQLRKTKFIRYKMIYRIVASSMVDGGGESACTLRVKSLDGNARLEENILYGIPILDVLQSLPGFDNEAWSKSYVPDESLLWSTIAKTTVLLERTVSN</sequence>
<feature type="transmembrane region" description="Helical" evidence="1">
    <location>
        <begin position="18"/>
        <end position="35"/>
    </location>
</feature>